<organism evidence="1 2">
    <name type="scientific">Amycolatopsis pretoriensis</name>
    <dbReference type="NCBI Taxonomy" id="218821"/>
    <lineage>
        <taxon>Bacteria</taxon>
        <taxon>Bacillati</taxon>
        <taxon>Actinomycetota</taxon>
        <taxon>Actinomycetes</taxon>
        <taxon>Pseudonocardiales</taxon>
        <taxon>Pseudonocardiaceae</taxon>
        <taxon>Amycolatopsis</taxon>
    </lineage>
</organism>
<evidence type="ECO:0000313" key="1">
    <source>
        <dbReference type="EMBL" id="SEF23879.1"/>
    </source>
</evidence>
<reference evidence="2" key="1">
    <citation type="submission" date="2016-10" db="EMBL/GenBank/DDBJ databases">
        <authorList>
            <person name="Varghese N."/>
            <person name="Submissions S."/>
        </authorList>
    </citation>
    <scope>NUCLEOTIDE SEQUENCE [LARGE SCALE GENOMIC DNA]</scope>
    <source>
        <strain evidence="2">DSM 44654</strain>
    </source>
</reference>
<sequence length="201" mass="22042">MESVKDAALVRPGFRERVDAVMRDRWREPVIVLRLGDTDLRFAVPGRRPDGSVEGEGKVRQGFLTVARGIGAAVGFVAYLASAAGSGGGKGERAIHVTGPADAQALEPIDRLRRAKGPWLVCSPTSVAFVDTGSTYLDPADAPDPAVVWEARGSTAPEVSFRKRTLTWADGSRFEFPLQSRTEDRHLRQFHSYPDEVRWPE</sequence>
<dbReference type="OrthoDB" id="3685234at2"/>
<evidence type="ECO:0000313" key="2">
    <source>
        <dbReference type="Proteomes" id="UP000198878"/>
    </source>
</evidence>
<dbReference type="Proteomes" id="UP000198878">
    <property type="component" value="Unassembled WGS sequence"/>
</dbReference>
<gene>
    <name evidence="1" type="ORF">SAMN05421837_102460</name>
</gene>
<accession>A0A1H5QD00</accession>
<proteinExistence type="predicted"/>
<dbReference type="AlphaFoldDB" id="A0A1H5QD00"/>
<name>A0A1H5QD00_9PSEU</name>
<dbReference type="RefSeq" id="WP_086672069.1">
    <property type="nucleotide sequence ID" value="NZ_FNUJ01000002.1"/>
</dbReference>
<dbReference type="STRING" id="218821.SAMN05421837_102460"/>
<keyword evidence="2" id="KW-1185">Reference proteome</keyword>
<dbReference type="EMBL" id="FNUJ01000002">
    <property type="protein sequence ID" value="SEF23879.1"/>
    <property type="molecule type" value="Genomic_DNA"/>
</dbReference>
<protein>
    <submittedName>
        <fullName evidence="1">Uncharacterized protein</fullName>
    </submittedName>
</protein>